<proteinExistence type="predicted"/>
<feature type="transmembrane region" description="Helical" evidence="8">
    <location>
        <begin position="242"/>
        <end position="263"/>
    </location>
</feature>
<evidence type="ECO:0000256" key="2">
    <source>
        <dbReference type="ARBA" id="ARBA00022475"/>
    </source>
</evidence>
<feature type="transmembrane region" description="Helical" evidence="8">
    <location>
        <begin position="429"/>
        <end position="455"/>
    </location>
</feature>
<comment type="subcellular location">
    <subcellularLocation>
        <location evidence="1">Cell membrane</location>
        <topology evidence="1">Multi-pass membrane protein</topology>
    </subcellularLocation>
    <subcellularLocation>
        <location evidence="7">Membrane</location>
        <topology evidence="7">Multi-pass membrane protein</topology>
    </subcellularLocation>
</comment>
<keyword evidence="2" id="KW-1003">Cell membrane</keyword>
<gene>
    <name evidence="11" type="ORF">UT64_C0024G0007</name>
</gene>
<protein>
    <submittedName>
        <fullName evidence="11">Formate hydrogenlyase subunit 3/multisubunit Na+/H+ antiporter, MnhD subunit</fullName>
    </submittedName>
</protein>
<keyword evidence="5" id="KW-0560">Oxidoreductase</keyword>
<feature type="transmembrane region" description="Helical" evidence="8">
    <location>
        <begin position="645"/>
        <end position="663"/>
    </location>
</feature>
<evidence type="ECO:0000256" key="5">
    <source>
        <dbReference type="ARBA" id="ARBA00023002"/>
    </source>
</evidence>
<dbReference type="PANTHER" id="PTHR42682:SF3">
    <property type="entry name" value="FORMATE HYDROGENLYASE SUBUNIT 3-RELATED"/>
    <property type="match status" value="1"/>
</dbReference>
<evidence type="ECO:0000259" key="9">
    <source>
        <dbReference type="Pfam" id="PF00361"/>
    </source>
</evidence>
<dbReference type="InterPro" id="IPR052175">
    <property type="entry name" value="ComplexI-like_HydComp"/>
</dbReference>
<comment type="caution">
    <text evidence="11">The sequence shown here is derived from an EMBL/GenBank/DDBJ whole genome shotgun (WGS) entry which is preliminary data.</text>
</comment>
<evidence type="ECO:0000259" key="10">
    <source>
        <dbReference type="Pfam" id="PF00662"/>
    </source>
</evidence>
<dbReference type="PATRIC" id="fig|1618642.3.peg.507"/>
<feature type="transmembrane region" description="Helical" evidence="8">
    <location>
        <begin position="269"/>
        <end position="293"/>
    </location>
</feature>
<dbReference type="InterPro" id="IPR001516">
    <property type="entry name" value="Proton_antipo_N"/>
</dbReference>
<feature type="transmembrane region" description="Helical" evidence="8">
    <location>
        <begin position="334"/>
        <end position="358"/>
    </location>
</feature>
<dbReference type="GO" id="GO:0016829">
    <property type="term" value="F:lyase activity"/>
    <property type="evidence" value="ECO:0007669"/>
    <property type="project" value="UniProtKB-KW"/>
</dbReference>
<keyword evidence="3 7" id="KW-0812">Transmembrane</keyword>
<dbReference type="InterPro" id="IPR001750">
    <property type="entry name" value="ND/Mrp_TM"/>
</dbReference>
<dbReference type="AlphaFoldDB" id="A0A0G0PXW3"/>
<feature type="transmembrane region" description="Helical" evidence="8">
    <location>
        <begin position="163"/>
        <end position="185"/>
    </location>
</feature>
<evidence type="ECO:0000256" key="7">
    <source>
        <dbReference type="RuleBase" id="RU000320"/>
    </source>
</evidence>
<dbReference type="Proteomes" id="UP000034137">
    <property type="component" value="Unassembled WGS sequence"/>
</dbReference>
<dbReference type="EMBL" id="LBXO01000024">
    <property type="protein sequence ID" value="KKR32738.1"/>
    <property type="molecule type" value="Genomic_DNA"/>
</dbReference>
<dbReference type="PANTHER" id="PTHR42682">
    <property type="entry name" value="HYDROGENASE-4 COMPONENT F"/>
    <property type="match status" value="1"/>
</dbReference>
<feature type="transmembrane region" description="Helical" evidence="8">
    <location>
        <begin position="519"/>
        <end position="542"/>
    </location>
</feature>
<evidence type="ECO:0000256" key="1">
    <source>
        <dbReference type="ARBA" id="ARBA00004651"/>
    </source>
</evidence>
<reference evidence="11 12" key="1">
    <citation type="journal article" date="2015" name="Nature">
        <title>rRNA introns, odd ribosomes, and small enigmatic genomes across a large radiation of phyla.</title>
        <authorList>
            <person name="Brown C.T."/>
            <person name="Hug L.A."/>
            <person name="Thomas B.C."/>
            <person name="Sharon I."/>
            <person name="Castelle C.J."/>
            <person name="Singh A."/>
            <person name="Wilkins M.J."/>
            <person name="Williams K.H."/>
            <person name="Banfield J.F."/>
        </authorList>
    </citation>
    <scope>NUCLEOTIDE SEQUENCE [LARGE SCALE GENOMIC DNA]</scope>
</reference>
<evidence type="ECO:0000256" key="3">
    <source>
        <dbReference type="ARBA" id="ARBA00022692"/>
    </source>
</evidence>
<evidence type="ECO:0000256" key="6">
    <source>
        <dbReference type="ARBA" id="ARBA00023136"/>
    </source>
</evidence>
<feature type="domain" description="NADH-Ubiquinone oxidoreductase (complex I) chain 5 N-terminal" evidence="10">
    <location>
        <begin position="68"/>
        <end position="105"/>
    </location>
</feature>
<name>A0A0G0PXW3_9BACT</name>
<feature type="transmembrane region" description="Helical" evidence="8">
    <location>
        <begin position="74"/>
        <end position="95"/>
    </location>
</feature>
<feature type="transmembrane region" description="Helical" evidence="8">
    <location>
        <begin position="6"/>
        <end position="26"/>
    </location>
</feature>
<accession>A0A0G0PXW3</accession>
<keyword evidence="6 8" id="KW-0472">Membrane</keyword>
<dbReference type="Pfam" id="PF00662">
    <property type="entry name" value="Proton_antipo_N"/>
    <property type="match status" value="1"/>
</dbReference>
<feature type="transmembrane region" description="Helical" evidence="8">
    <location>
        <begin position="378"/>
        <end position="400"/>
    </location>
</feature>
<dbReference type="GO" id="GO:0005886">
    <property type="term" value="C:plasma membrane"/>
    <property type="evidence" value="ECO:0007669"/>
    <property type="project" value="UniProtKB-SubCell"/>
</dbReference>
<feature type="transmembrane region" description="Helical" evidence="8">
    <location>
        <begin position="476"/>
        <end position="499"/>
    </location>
</feature>
<feature type="transmembrane region" description="Helical" evidence="8">
    <location>
        <begin position="205"/>
        <end position="230"/>
    </location>
</feature>
<evidence type="ECO:0000313" key="12">
    <source>
        <dbReference type="Proteomes" id="UP000034137"/>
    </source>
</evidence>
<sequence>MIENYIIYCVAIYSAGLIIASLAALIKGSRSSSVFFIFANIFGSVAGLTYLFNFSGQALTLANFNWLFQFSPRLNFLSAIFFTAISIVSALVGIYSIRYLKIYDNTYPPGTVQALTAIFVLGMQGVLLANNVFVFLFFWEVMSITSFFLVMADRTQESLKAAFLYFIMTHLGASAIMGGFLILSQGSLLFDLNNIGVVSQSISPALLITAFILFLFGFGSKAGLVPFHVWLPEAHPQAPSNISAMMSGLMLKVAVYGFIMVVFNLSNLPIWASILVIFLGLLSGLVGVLYALIEKDIKRIFAYSSIENMGIIFTMLGFALYLMSRKGQGEVSLVAVGVVAFAIFHAVSHMFFKTALFLSSGVIISRVHTKSLEMMGGLAKLMPVFAAAFLFAILGSLPIAPAATFYGEWGFIQTIVGLLSSSFFDVNEILILLIMLTLFALIGGLAVFAMVRVFGISMLGLPRSKHLGDEPEKNDMLLIAPIFGLIALLLTLGIVARPILDWLMRYLELQKDLVGVVTINSSLSSLQVAVIFILIFLSVYLFKRVLLKKNIEREYHTWDCGQPINSTMEYTGTAFSAPIRFFFLRFLGSNKMVTSTPIIPTNSWIKKYTFSLVITSVWKEKLYQPIARVIILIADRIKIIQSGRVQYYLAFLLLTLIVTLIITL</sequence>
<feature type="transmembrane region" description="Helical" evidence="8">
    <location>
        <begin position="33"/>
        <end position="54"/>
    </location>
</feature>
<feature type="domain" description="NADH:quinone oxidoreductase/Mrp antiporter transmembrane" evidence="9">
    <location>
        <begin position="129"/>
        <end position="417"/>
    </location>
</feature>
<keyword evidence="11" id="KW-0456">Lyase</keyword>
<keyword evidence="4 8" id="KW-1133">Transmembrane helix</keyword>
<evidence type="ECO:0000256" key="4">
    <source>
        <dbReference type="ARBA" id="ARBA00022989"/>
    </source>
</evidence>
<feature type="transmembrane region" description="Helical" evidence="8">
    <location>
        <begin position="300"/>
        <end position="322"/>
    </location>
</feature>
<dbReference type="Pfam" id="PF00361">
    <property type="entry name" value="Proton_antipo_M"/>
    <property type="match status" value="1"/>
</dbReference>
<evidence type="ECO:0000313" key="11">
    <source>
        <dbReference type="EMBL" id="KKR32738.1"/>
    </source>
</evidence>
<organism evidence="11 12">
    <name type="scientific">Candidatus Falkowbacteria bacterium GW2011_GWF2_39_8</name>
    <dbReference type="NCBI Taxonomy" id="1618642"/>
    <lineage>
        <taxon>Bacteria</taxon>
        <taxon>Candidatus Falkowiibacteriota</taxon>
    </lineage>
</organism>
<dbReference type="PRINTS" id="PR01434">
    <property type="entry name" value="NADHDHGNASE5"/>
</dbReference>
<dbReference type="GO" id="GO:0016491">
    <property type="term" value="F:oxidoreductase activity"/>
    <property type="evidence" value="ECO:0007669"/>
    <property type="project" value="UniProtKB-KW"/>
</dbReference>
<evidence type="ECO:0000256" key="8">
    <source>
        <dbReference type="SAM" id="Phobius"/>
    </source>
</evidence>